<feature type="region of interest" description="Disordered" evidence="1">
    <location>
        <begin position="74"/>
        <end position="96"/>
    </location>
</feature>
<dbReference type="EMBL" id="JARJCW010000183">
    <property type="protein sequence ID" value="KAJ7189296.1"/>
    <property type="molecule type" value="Genomic_DNA"/>
</dbReference>
<name>A0AAD6UPL1_9AGAR</name>
<organism evidence="2 3">
    <name type="scientific">Mycena pura</name>
    <dbReference type="NCBI Taxonomy" id="153505"/>
    <lineage>
        <taxon>Eukaryota</taxon>
        <taxon>Fungi</taxon>
        <taxon>Dikarya</taxon>
        <taxon>Basidiomycota</taxon>
        <taxon>Agaricomycotina</taxon>
        <taxon>Agaricomycetes</taxon>
        <taxon>Agaricomycetidae</taxon>
        <taxon>Agaricales</taxon>
        <taxon>Marasmiineae</taxon>
        <taxon>Mycenaceae</taxon>
        <taxon>Mycena</taxon>
    </lineage>
</organism>
<sequence length="242" mass="27456">MEDYTFRLETAVALADSYEANPRNLEHPRYTIWHLFLLQIVLLANPRIHSANERTLLIHPQFCAWLSPEDSELFEEEDDDEIEDDGSGTEDEEEGAGDVSFASTIAVPKAPSVIVDFALIALSRSPFTARVLVLIECKCAPKRGLTDNLRRAKAVPLLKSAKVQAFKQVTYLFSNLSFSKWQTTVFLIATAGEYFSWAKVTRPTDSKPLTQLMWSPMHHLGHETIKAELSEMYEYICSEVQR</sequence>
<gene>
    <name evidence="2" type="ORF">GGX14DRAFT_485268</name>
</gene>
<proteinExistence type="predicted"/>
<keyword evidence="3" id="KW-1185">Reference proteome</keyword>
<comment type="caution">
    <text evidence="2">The sequence shown here is derived from an EMBL/GenBank/DDBJ whole genome shotgun (WGS) entry which is preliminary data.</text>
</comment>
<accession>A0AAD6UPL1</accession>
<dbReference type="Proteomes" id="UP001219525">
    <property type="component" value="Unassembled WGS sequence"/>
</dbReference>
<protein>
    <submittedName>
        <fullName evidence="2">Uncharacterized protein</fullName>
    </submittedName>
</protein>
<evidence type="ECO:0000313" key="3">
    <source>
        <dbReference type="Proteomes" id="UP001219525"/>
    </source>
</evidence>
<evidence type="ECO:0000313" key="2">
    <source>
        <dbReference type="EMBL" id="KAJ7189296.1"/>
    </source>
</evidence>
<evidence type="ECO:0000256" key="1">
    <source>
        <dbReference type="SAM" id="MobiDB-lite"/>
    </source>
</evidence>
<reference evidence="2" key="1">
    <citation type="submission" date="2023-03" db="EMBL/GenBank/DDBJ databases">
        <title>Massive genome expansion in bonnet fungi (Mycena s.s.) driven by repeated elements and novel gene families across ecological guilds.</title>
        <authorList>
            <consortium name="Lawrence Berkeley National Laboratory"/>
            <person name="Harder C.B."/>
            <person name="Miyauchi S."/>
            <person name="Viragh M."/>
            <person name="Kuo A."/>
            <person name="Thoen E."/>
            <person name="Andreopoulos B."/>
            <person name="Lu D."/>
            <person name="Skrede I."/>
            <person name="Drula E."/>
            <person name="Henrissat B."/>
            <person name="Morin E."/>
            <person name="Kohler A."/>
            <person name="Barry K."/>
            <person name="LaButti K."/>
            <person name="Morin E."/>
            <person name="Salamov A."/>
            <person name="Lipzen A."/>
            <person name="Mereny Z."/>
            <person name="Hegedus B."/>
            <person name="Baldrian P."/>
            <person name="Stursova M."/>
            <person name="Weitz H."/>
            <person name="Taylor A."/>
            <person name="Grigoriev I.V."/>
            <person name="Nagy L.G."/>
            <person name="Martin F."/>
            <person name="Kauserud H."/>
        </authorList>
    </citation>
    <scope>NUCLEOTIDE SEQUENCE</scope>
    <source>
        <strain evidence="2">9144</strain>
    </source>
</reference>
<dbReference type="AlphaFoldDB" id="A0AAD6UPL1"/>